<organism evidence="2 3">
    <name type="scientific">Clohesyomyces aquaticus</name>
    <dbReference type="NCBI Taxonomy" id="1231657"/>
    <lineage>
        <taxon>Eukaryota</taxon>
        <taxon>Fungi</taxon>
        <taxon>Dikarya</taxon>
        <taxon>Ascomycota</taxon>
        <taxon>Pezizomycotina</taxon>
        <taxon>Dothideomycetes</taxon>
        <taxon>Pleosporomycetidae</taxon>
        <taxon>Pleosporales</taxon>
        <taxon>Lindgomycetaceae</taxon>
        <taxon>Clohesyomyces</taxon>
    </lineage>
</organism>
<evidence type="ECO:0000313" key="3">
    <source>
        <dbReference type="Proteomes" id="UP000193144"/>
    </source>
</evidence>
<name>A0A1Y1Z6N1_9PLEO</name>
<accession>A0A1Y1Z6N1</accession>
<dbReference type="OrthoDB" id="5422351at2759"/>
<dbReference type="AlphaFoldDB" id="A0A1Y1Z6N1"/>
<dbReference type="PANTHER" id="PTHR40625">
    <property type="entry name" value="GTP-BINDING PROTEIN ESDC-RELATED"/>
    <property type="match status" value="1"/>
</dbReference>
<protein>
    <submittedName>
        <fullName evidence="2">Uncharacterized protein</fullName>
    </submittedName>
</protein>
<dbReference type="PANTHER" id="PTHR40625:SF1">
    <property type="entry name" value="AMP-ACTIVATED PROTEIN KINASE GLYCOGEN-BINDING DOMAIN-CONTAINING PROTEIN"/>
    <property type="match status" value="1"/>
</dbReference>
<feature type="region of interest" description="Disordered" evidence="1">
    <location>
        <begin position="474"/>
        <end position="502"/>
    </location>
</feature>
<keyword evidence="3" id="KW-1185">Reference proteome</keyword>
<comment type="caution">
    <text evidence="2">The sequence shown here is derived from an EMBL/GenBank/DDBJ whole genome shotgun (WGS) entry which is preliminary data.</text>
</comment>
<dbReference type="EMBL" id="MCFA01000121">
    <property type="protein sequence ID" value="ORY05901.1"/>
    <property type="molecule type" value="Genomic_DNA"/>
</dbReference>
<feature type="region of interest" description="Disordered" evidence="1">
    <location>
        <begin position="116"/>
        <end position="154"/>
    </location>
</feature>
<feature type="compositionally biased region" description="Polar residues" evidence="1">
    <location>
        <begin position="193"/>
        <end position="205"/>
    </location>
</feature>
<feature type="region of interest" description="Disordered" evidence="1">
    <location>
        <begin position="391"/>
        <end position="415"/>
    </location>
</feature>
<dbReference type="STRING" id="1231657.A0A1Y1Z6N1"/>
<feature type="region of interest" description="Disordered" evidence="1">
    <location>
        <begin position="185"/>
        <end position="205"/>
    </location>
</feature>
<evidence type="ECO:0000256" key="1">
    <source>
        <dbReference type="SAM" id="MobiDB-lite"/>
    </source>
</evidence>
<dbReference type="Proteomes" id="UP000193144">
    <property type="component" value="Unassembled WGS sequence"/>
</dbReference>
<sequence length="645" mass="70376">MASTTLVTFMFDCPAAVRTVELLGSWDNFSKSYRLRLDKRRGPNIWSGCYSFEDIICDGDLTTTGEKRNGALKMGGTYWYYYKVDDDDEHHNPSQPSTTVCPLLPGQRLNVLEVPTETRGRSDSSSSTTAVFTRNPNDKYLNPVPPKAVPSRRPGNLCTEAYSVPMHPYGEPRSATFHSRMRSLSPGWERQPRNASTSPNLPSNAVFSDLRGLKDRFTHSRRAASDGRGRCTRPKNVKDLHIGAPTLLSTTAEDVNLVALPSRPTPKVSLSLPSPVKQRMKGFSPLGSHPVDPVQGFDFGFSSVVADRQGLHKSRRSSQLPAVVVAELSSTPTRARANSSETRRTKHYVCPNAPLLSSPVVDHGKESEEAIEEELNEFPILQQPPMLLQPTCPEDGRPTSSRGGDHGLGLRQSRLLGKDKDLPALPRYLVPAPLFACNGSTNPVLPNEEVTQGPYANPLSESRSHFSIWSTESELFDSPTSDGDGIHSPTFSSLTSESGELDTPQRFSDPFFHGEQAYPKTLEPTVPEPAEQENDVTQSSPLRIEFNCDSPPVLHLDTPAFGETLFQLDVRTSGSGSRRQAACFGLSGFQGYSLSDETLSQGTITKVHPNSSVIPEASIGSEDGSSVSQSSRLLGEFGYLGAAVL</sequence>
<gene>
    <name evidence="2" type="ORF">BCR34DRAFT_41984</name>
</gene>
<reference evidence="2 3" key="1">
    <citation type="submission" date="2016-07" db="EMBL/GenBank/DDBJ databases">
        <title>Pervasive Adenine N6-methylation of Active Genes in Fungi.</title>
        <authorList>
            <consortium name="DOE Joint Genome Institute"/>
            <person name="Mondo S.J."/>
            <person name="Dannebaum R.O."/>
            <person name="Kuo R.C."/>
            <person name="Labutti K."/>
            <person name="Haridas S."/>
            <person name="Kuo A."/>
            <person name="Salamov A."/>
            <person name="Ahrendt S.R."/>
            <person name="Lipzen A."/>
            <person name="Sullivan W."/>
            <person name="Andreopoulos W.B."/>
            <person name="Clum A."/>
            <person name="Lindquist E."/>
            <person name="Daum C."/>
            <person name="Ramamoorthy G.K."/>
            <person name="Gryganskyi A."/>
            <person name="Culley D."/>
            <person name="Magnuson J.K."/>
            <person name="James T.Y."/>
            <person name="O'Malley M.A."/>
            <person name="Stajich J.E."/>
            <person name="Spatafora J.W."/>
            <person name="Visel A."/>
            <person name="Grigoriev I.V."/>
        </authorList>
    </citation>
    <scope>NUCLEOTIDE SEQUENCE [LARGE SCALE GENOMIC DNA]</scope>
    <source>
        <strain evidence="2 3">CBS 115471</strain>
    </source>
</reference>
<evidence type="ECO:0000313" key="2">
    <source>
        <dbReference type="EMBL" id="ORY05901.1"/>
    </source>
</evidence>
<proteinExistence type="predicted"/>
<feature type="compositionally biased region" description="Polar residues" evidence="1">
    <location>
        <begin position="489"/>
        <end position="498"/>
    </location>
</feature>